<feature type="transmembrane region" description="Helical" evidence="7">
    <location>
        <begin position="194"/>
        <end position="212"/>
    </location>
</feature>
<dbReference type="PANTHER" id="PTHR23501:SF174">
    <property type="entry name" value="MULTIDRUG EXPORT PROTEIN EMRB-RELATED"/>
    <property type="match status" value="1"/>
</dbReference>
<evidence type="ECO:0000259" key="8">
    <source>
        <dbReference type="PROSITE" id="PS50850"/>
    </source>
</evidence>
<feature type="transmembrane region" description="Helical" evidence="7">
    <location>
        <begin position="136"/>
        <end position="157"/>
    </location>
</feature>
<dbReference type="PROSITE" id="PS50850">
    <property type="entry name" value="MFS"/>
    <property type="match status" value="1"/>
</dbReference>
<gene>
    <name evidence="9" type="ORF">GCM10010909_17990</name>
</gene>
<feature type="transmembrane region" description="Helical" evidence="7">
    <location>
        <begin position="328"/>
        <end position="345"/>
    </location>
</feature>
<proteinExistence type="predicted"/>
<dbReference type="InterPro" id="IPR036259">
    <property type="entry name" value="MFS_trans_sf"/>
</dbReference>
<reference evidence="10" key="1">
    <citation type="journal article" date="2019" name="Int. J. Syst. Evol. Microbiol.">
        <title>The Global Catalogue of Microorganisms (GCM) 10K type strain sequencing project: providing services to taxonomists for standard genome sequencing and annotation.</title>
        <authorList>
            <consortium name="The Broad Institute Genomics Platform"/>
            <consortium name="The Broad Institute Genome Sequencing Center for Infectious Disease"/>
            <person name="Wu L."/>
            <person name="Ma J."/>
        </authorList>
    </citation>
    <scope>NUCLEOTIDE SEQUENCE [LARGE SCALE GENOMIC DNA]</scope>
    <source>
        <strain evidence="10">NBRC 112502</strain>
    </source>
</reference>
<evidence type="ECO:0000256" key="4">
    <source>
        <dbReference type="ARBA" id="ARBA00022692"/>
    </source>
</evidence>
<feature type="transmembrane region" description="Helical" evidence="7">
    <location>
        <begin position="267"/>
        <end position="284"/>
    </location>
</feature>
<dbReference type="Proteomes" id="UP001156641">
    <property type="component" value="Unassembled WGS sequence"/>
</dbReference>
<feature type="domain" description="Major facilitator superfamily (MFS) profile" evidence="8">
    <location>
        <begin position="9"/>
        <end position="496"/>
    </location>
</feature>
<accession>A0ABQ6A646</accession>
<comment type="caution">
    <text evidence="9">The sequence shown here is derived from an EMBL/GenBank/DDBJ whole genome shotgun (WGS) entry which is preliminary data.</text>
</comment>
<keyword evidence="6 7" id="KW-0472">Membrane</keyword>
<feature type="transmembrane region" description="Helical" evidence="7">
    <location>
        <begin position="75"/>
        <end position="94"/>
    </location>
</feature>
<dbReference type="InterPro" id="IPR011701">
    <property type="entry name" value="MFS"/>
</dbReference>
<dbReference type="CDD" id="cd17503">
    <property type="entry name" value="MFS_LmrB_MDR_like"/>
    <property type="match status" value="1"/>
</dbReference>
<feature type="transmembrane region" description="Helical" evidence="7">
    <location>
        <begin position="45"/>
        <end position="68"/>
    </location>
</feature>
<evidence type="ECO:0000256" key="7">
    <source>
        <dbReference type="SAM" id="Phobius"/>
    </source>
</evidence>
<dbReference type="Gene3D" id="1.20.1720.10">
    <property type="entry name" value="Multidrug resistance protein D"/>
    <property type="match status" value="1"/>
</dbReference>
<dbReference type="InterPro" id="IPR004638">
    <property type="entry name" value="EmrB-like"/>
</dbReference>
<evidence type="ECO:0000256" key="5">
    <source>
        <dbReference type="ARBA" id="ARBA00022989"/>
    </source>
</evidence>
<evidence type="ECO:0000313" key="9">
    <source>
        <dbReference type="EMBL" id="GLR67118.1"/>
    </source>
</evidence>
<keyword evidence="5 7" id="KW-1133">Transmembrane helix</keyword>
<dbReference type="RefSeq" id="WP_284257832.1">
    <property type="nucleotide sequence ID" value="NZ_BSOS01000057.1"/>
</dbReference>
<feature type="transmembrane region" description="Helical" evidence="7">
    <location>
        <begin position="227"/>
        <end position="246"/>
    </location>
</feature>
<sequence length="505" mass="54846">MEAKARIAITSCLILATLMQALDTTIANVTLPYMQGSVSASQDEIAWVLTSYIVAAAIMTPPTGFFATRFGIKRVLLVCICGFTITSMLCGAAQSLTQIVVFRCLQGALGAAINPLTQTVMFNINPPERYGRAMSTFSLPIMTAPLLGPVVGGWLTSDYSWRAVFYINVPLGVLAFIGTWVFLPETKVNSNFKLDWLGFGTLSLAIGALQILLDRGAEQDWFSSREIIIECVLAGVAFYLFLVHVFTTRTPFIRPALFTDRNFTASTIFTISLGITTYAALSLQPPYLQELMNEPIVTAGLVMGPRGVGTIFSMLLAGRLLGLVDTRIILFAGLTVSAWAFYAMSRWTPDVSNTSMMLVGLIQGAGQGIIMVPLSTISLSTLAPEHRAEGAGIFNLARTLGSSIGISIVNSLLTYNVQINHAEITNDVTPFNRLLTSSHLTAFWSPYSAGGSAALDAVINRQAQVIAYNDDYVFLTLATLVTVPLLLFIRKPRNLARIMRHSDHE</sequence>
<dbReference type="Gene3D" id="1.20.1250.20">
    <property type="entry name" value="MFS general substrate transporter like domains"/>
    <property type="match status" value="1"/>
</dbReference>
<feature type="transmembrane region" description="Helical" evidence="7">
    <location>
        <begin position="472"/>
        <end position="489"/>
    </location>
</feature>
<dbReference type="EMBL" id="BSOS01000057">
    <property type="protein sequence ID" value="GLR67118.1"/>
    <property type="molecule type" value="Genomic_DNA"/>
</dbReference>
<keyword evidence="2" id="KW-0813">Transport</keyword>
<keyword evidence="4 7" id="KW-0812">Transmembrane</keyword>
<dbReference type="InterPro" id="IPR020846">
    <property type="entry name" value="MFS_dom"/>
</dbReference>
<feature type="transmembrane region" description="Helical" evidence="7">
    <location>
        <begin position="296"/>
        <end position="316"/>
    </location>
</feature>
<dbReference type="PANTHER" id="PTHR23501">
    <property type="entry name" value="MAJOR FACILITATOR SUPERFAMILY"/>
    <property type="match status" value="1"/>
</dbReference>
<protein>
    <submittedName>
        <fullName evidence="9">EmrB/QacA family drug resistance transporter</fullName>
    </submittedName>
</protein>
<organism evidence="9 10">
    <name type="scientific">Acidocella aquatica</name>
    <dbReference type="NCBI Taxonomy" id="1922313"/>
    <lineage>
        <taxon>Bacteria</taxon>
        <taxon>Pseudomonadati</taxon>
        <taxon>Pseudomonadota</taxon>
        <taxon>Alphaproteobacteria</taxon>
        <taxon>Acetobacterales</taxon>
        <taxon>Acidocellaceae</taxon>
        <taxon>Acidocella</taxon>
    </lineage>
</organism>
<keyword evidence="10" id="KW-1185">Reference proteome</keyword>
<name>A0ABQ6A646_9PROT</name>
<evidence type="ECO:0000256" key="6">
    <source>
        <dbReference type="ARBA" id="ARBA00023136"/>
    </source>
</evidence>
<comment type="subcellular location">
    <subcellularLocation>
        <location evidence="1">Cell membrane</location>
        <topology evidence="1">Multi-pass membrane protein</topology>
    </subcellularLocation>
</comment>
<evidence type="ECO:0000256" key="2">
    <source>
        <dbReference type="ARBA" id="ARBA00022448"/>
    </source>
</evidence>
<dbReference type="SUPFAM" id="SSF103473">
    <property type="entry name" value="MFS general substrate transporter"/>
    <property type="match status" value="1"/>
</dbReference>
<evidence type="ECO:0000313" key="10">
    <source>
        <dbReference type="Proteomes" id="UP001156641"/>
    </source>
</evidence>
<evidence type="ECO:0000256" key="1">
    <source>
        <dbReference type="ARBA" id="ARBA00004651"/>
    </source>
</evidence>
<keyword evidence="3" id="KW-1003">Cell membrane</keyword>
<dbReference type="NCBIfam" id="TIGR00711">
    <property type="entry name" value="efflux_EmrB"/>
    <property type="match status" value="1"/>
</dbReference>
<dbReference type="Pfam" id="PF07690">
    <property type="entry name" value="MFS_1"/>
    <property type="match status" value="1"/>
</dbReference>
<evidence type="ECO:0000256" key="3">
    <source>
        <dbReference type="ARBA" id="ARBA00022475"/>
    </source>
</evidence>
<feature type="transmembrane region" description="Helical" evidence="7">
    <location>
        <begin position="357"/>
        <end position="379"/>
    </location>
</feature>
<feature type="transmembrane region" description="Helical" evidence="7">
    <location>
        <begin position="163"/>
        <end position="182"/>
    </location>
</feature>